<dbReference type="RefSeq" id="WP_184886886.1">
    <property type="nucleotide sequence ID" value="NZ_BOOV01000020.1"/>
</dbReference>
<evidence type="ECO:0000313" key="1">
    <source>
        <dbReference type="EMBL" id="MBB4705287.1"/>
    </source>
</evidence>
<name>A0A7W7DEH2_9ACTN</name>
<dbReference type="EMBL" id="JACHND010000001">
    <property type="protein sequence ID" value="MBB4705287.1"/>
    <property type="molecule type" value="Genomic_DNA"/>
</dbReference>
<protein>
    <submittedName>
        <fullName evidence="1">Uncharacterized protein</fullName>
    </submittedName>
</protein>
<dbReference type="AlphaFoldDB" id="A0A7W7DEH2"/>
<dbReference type="Proteomes" id="UP000542210">
    <property type="component" value="Unassembled WGS sequence"/>
</dbReference>
<gene>
    <name evidence="1" type="ORF">BJ982_006831</name>
</gene>
<keyword evidence="2" id="KW-1185">Reference proteome</keyword>
<comment type="caution">
    <text evidence="1">The sequence shown here is derived from an EMBL/GenBank/DDBJ whole genome shotgun (WGS) entry which is preliminary data.</text>
</comment>
<accession>A0A7W7DEH2</accession>
<reference evidence="1 2" key="1">
    <citation type="submission" date="2020-08" db="EMBL/GenBank/DDBJ databases">
        <title>Sequencing the genomes of 1000 actinobacteria strains.</title>
        <authorList>
            <person name="Klenk H.-P."/>
        </authorList>
    </citation>
    <scope>NUCLEOTIDE SEQUENCE [LARGE SCALE GENOMIC DNA]</scope>
    <source>
        <strain evidence="1 2">DSM 45784</strain>
    </source>
</reference>
<proteinExistence type="predicted"/>
<evidence type="ECO:0000313" key="2">
    <source>
        <dbReference type="Proteomes" id="UP000542210"/>
    </source>
</evidence>
<organism evidence="1 2">
    <name type="scientific">Sphaerisporangium siamense</name>
    <dbReference type="NCBI Taxonomy" id="795645"/>
    <lineage>
        <taxon>Bacteria</taxon>
        <taxon>Bacillati</taxon>
        <taxon>Actinomycetota</taxon>
        <taxon>Actinomycetes</taxon>
        <taxon>Streptosporangiales</taxon>
        <taxon>Streptosporangiaceae</taxon>
        <taxon>Sphaerisporangium</taxon>
    </lineage>
</organism>
<sequence>MSGIELNREALAKLRGAVRTQRGRLAAVGDGFPPKDAPSASLFGTLAGAEALVGAVGRVDGHADGELGTVASRFDGVERALDLIEENVRKAHHATKKGLPAL</sequence>